<dbReference type="AlphaFoldDB" id="A0A1I3WM70"/>
<evidence type="ECO:0000313" key="2">
    <source>
        <dbReference type="Proteomes" id="UP000199025"/>
    </source>
</evidence>
<evidence type="ECO:0000313" key="1">
    <source>
        <dbReference type="EMBL" id="SFK08572.1"/>
    </source>
</evidence>
<sequence>MSMSVLRPYGLDSAAGDGERSASPFAPAGLAAAEAPVAAPAQVLNSPFAEAAVAAGEAGRGAETAGALLAELDDEEFAETLDVLVDEAAARHLRSVGTWSSASEAPALASIDTGQWLEELARESDRVLRGLEAHFGERPAGSLQDGEIEAVAGLPAMDGFTHPLDAQQLFLGGLLDKAKKLAKGVGKLAKKGFSALGNLALGPLFATLRKLVRPLLKKVLDTAIGKLPESLRPLAGQLAAKLNGETGLAEEFDEAITEAVTLRKDTLEEHPALDGYEAVGNDLDEARARLNRELSAADPEVPPTEQLQQFLPVVMAALPLVRTAVKVVGRDRIVNKIAELIARLIQGMVGPEAAKLLSRHIASTGLGLLGLETSEPESLGAEAMVAATEDTVREVLKLPPESLENDLVLEAAVQDAFAESVARHMPAAVLRSELVEREFDGEHGVWVLMPRATRPCFRYKKYSHAIPVRVSRPIARAVVLSSGETLERRLLDDGTETWPVEGEVELYELLPGGTLGHVAAFESDDGAVSEFEVLTESAAGTLMGRPHWGHNGHRVGSRRPGSRFFRFHHRGRPLHHRHFFALGFDLTAPQPVLRVNLPIGERDSHELVAQLQRRQLVQVVSTVRKLLGEPAVAALGRRLEHLMSKHGIAAPAGAAQALAGTLAGGMLRSLAQQLPAAAATLAQAAQDPASGVTLTFTFAFTDRAAVAAGTPAGDPALTVRAGQHRD</sequence>
<dbReference type="STRING" id="115433.SAMN05421835_113133"/>
<keyword evidence="2" id="KW-1185">Reference proteome</keyword>
<name>A0A1I3WM70_9PSEU</name>
<protein>
    <submittedName>
        <fullName evidence="1">Uncharacterized protein</fullName>
    </submittedName>
</protein>
<dbReference type="RefSeq" id="WP_177228813.1">
    <property type="nucleotide sequence ID" value="NZ_CBDRCA010000001.1"/>
</dbReference>
<proteinExistence type="predicted"/>
<organism evidence="1 2">
    <name type="scientific">Amycolatopsis sacchari</name>
    <dbReference type="NCBI Taxonomy" id="115433"/>
    <lineage>
        <taxon>Bacteria</taxon>
        <taxon>Bacillati</taxon>
        <taxon>Actinomycetota</taxon>
        <taxon>Actinomycetes</taxon>
        <taxon>Pseudonocardiales</taxon>
        <taxon>Pseudonocardiaceae</taxon>
        <taxon>Amycolatopsis</taxon>
    </lineage>
</organism>
<gene>
    <name evidence="1" type="ORF">SAMN05421835_113133</name>
</gene>
<dbReference type="Proteomes" id="UP000199025">
    <property type="component" value="Unassembled WGS sequence"/>
</dbReference>
<dbReference type="EMBL" id="FORP01000013">
    <property type="protein sequence ID" value="SFK08572.1"/>
    <property type="molecule type" value="Genomic_DNA"/>
</dbReference>
<reference evidence="1 2" key="1">
    <citation type="submission" date="2016-10" db="EMBL/GenBank/DDBJ databases">
        <authorList>
            <person name="de Groot N.N."/>
        </authorList>
    </citation>
    <scope>NUCLEOTIDE SEQUENCE [LARGE SCALE GENOMIC DNA]</scope>
    <source>
        <strain evidence="1 2">DSM 44468</strain>
    </source>
</reference>
<accession>A0A1I3WM70</accession>